<dbReference type="OrthoDB" id="9803895at2"/>
<evidence type="ECO:0000259" key="2">
    <source>
        <dbReference type="PROSITE" id="PS51178"/>
    </source>
</evidence>
<evidence type="ECO:0000313" key="4">
    <source>
        <dbReference type="Proteomes" id="UP000305848"/>
    </source>
</evidence>
<dbReference type="PROSITE" id="PS51178">
    <property type="entry name" value="PASTA"/>
    <property type="match status" value="2"/>
</dbReference>
<keyword evidence="4" id="KW-1185">Reference proteome</keyword>
<keyword evidence="1" id="KW-0812">Transmembrane</keyword>
<dbReference type="EMBL" id="SZQL01000019">
    <property type="protein sequence ID" value="TKK65710.1"/>
    <property type="molecule type" value="Genomic_DNA"/>
</dbReference>
<keyword evidence="1" id="KW-1133">Transmembrane helix</keyword>
<name>A0A4U3KTM9_9BACT</name>
<organism evidence="3 4">
    <name type="scientific">Ilyomonas limi</name>
    <dbReference type="NCBI Taxonomy" id="2575867"/>
    <lineage>
        <taxon>Bacteria</taxon>
        <taxon>Pseudomonadati</taxon>
        <taxon>Bacteroidota</taxon>
        <taxon>Chitinophagia</taxon>
        <taxon>Chitinophagales</taxon>
        <taxon>Chitinophagaceae</taxon>
        <taxon>Ilyomonas</taxon>
    </lineage>
</organism>
<dbReference type="RefSeq" id="WP_137263479.1">
    <property type="nucleotide sequence ID" value="NZ_SZQL01000019.1"/>
</dbReference>
<evidence type="ECO:0000313" key="3">
    <source>
        <dbReference type="EMBL" id="TKK65710.1"/>
    </source>
</evidence>
<feature type="domain" description="PASTA" evidence="2">
    <location>
        <begin position="38"/>
        <end position="105"/>
    </location>
</feature>
<feature type="domain" description="PASTA" evidence="2">
    <location>
        <begin position="180"/>
        <end position="254"/>
    </location>
</feature>
<evidence type="ECO:0000256" key="1">
    <source>
        <dbReference type="SAM" id="Phobius"/>
    </source>
</evidence>
<proteinExistence type="predicted"/>
<dbReference type="SUPFAM" id="SSF54184">
    <property type="entry name" value="Penicillin-binding protein 2x (pbp-2x), c-terminal domain"/>
    <property type="match status" value="1"/>
</dbReference>
<protein>
    <submittedName>
        <fullName evidence="3">PASTA domain-containing protein</fullName>
    </submittedName>
</protein>
<dbReference type="CDD" id="cd06577">
    <property type="entry name" value="PASTA_pknB"/>
    <property type="match status" value="3"/>
</dbReference>
<gene>
    <name evidence="3" type="ORF">FC093_19445</name>
</gene>
<accession>A0A4U3KTM9</accession>
<comment type="caution">
    <text evidence="3">The sequence shown here is derived from an EMBL/GenBank/DDBJ whole genome shotgun (WGS) entry which is preliminary data.</text>
</comment>
<feature type="transmembrane region" description="Helical" evidence="1">
    <location>
        <begin position="12"/>
        <end position="32"/>
    </location>
</feature>
<reference evidence="3 4" key="1">
    <citation type="submission" date="2019-05" db="EMBL/GenBank/DDBJ databases">
        <title>Panacibacter sp. strain 17mud1-8 Genome sequencing and assembly.</title>
        <authorList>
            <person name="Chhetri G."/>
        </authorList>
    </citation>
    <scope>NUCLEOTIDE SEQUENCE [LARGE SCALE GENOMIC DNA]</scope>
    <source>
        <strain evidence="3 4">17mud1-8</strain>
    </source>
</reference>
<dbReference type="InterPro" id="IPR005543">
    <property type="entry name" value="PASTA_dom"/>
</dbReference>
<dbReference type="Pfam" id="PF03793">
    <property type="entry name" value="PASTA"/>
    <property type="match status" value="2"/>
</dbReference>
<dbReference type="Proteomes" id="UP000305848">
    <property type="component" value="Unassembled WGS sequence"/>
</dbReference>
<dbReference type="AlphaFoldDB" id="A0A4U3KTM9"/>
<dbReference type="SMART" id="SM00740">
    <property type="entry name" value="PASTA"/>
    <property type="match status" value="3"/>
</dbReference>
<dbReference type="Gene3D" id="3.30.10.20">
    <property type="match status" value="3"/>
</dbReference>
<sequence length="273" mass="29835">MFKFLTKQGFLVNLLVAIVLIILIVVLFFNSLDWITHHDENIKVPVVTGKNINDATQLLESQGFGVEVQDSVYIDTVAKASVVRQSPEADATVKKNRTVYLTINRAVAPLIDMPDLRGFSFQSAEMYLRSVGLKLGDTTYRPDIARNSVLEQRFKNQILLPGTKVHMGSAINLVLGDGIGNAIMDVPDLTGMTLTDARSYLRSLNLSVGAIVADADVQDRNNAYVYHQNPTVESPGGEQNKIHPGQAIDVYLSVQQPVTDTVAVQAPPPPPTP</sequence>
<keyword evidence="1" id="KW-0472">Membrane</keyword>